<feature type="transmembrane region" description="Helical" evidence="2">
    <location>
        <begin position="20"/>
        <end position="43"/>
    </location>
</feature>
<evidence type="ECO:0000313" key="3">
    <source>
        <dbReference type="EMBL" id="PRY36821.1"/>
    </source>
</evidence>
<dbReference type="RefSeq" id="WP_146174994.1">
    <property type="nucleotide sequence ID" value="NZ_PVTF01000011.1"/>
</dbReference>
<dbReference type="Proteomes" id="UP000239494">
    <property type="component" value="Unassembled WGS sequence"/>
</dbReference>
<keyword evidence="2" id="KW-0812">Transmembrane</keyword>
<keyword evidence="4" id="KW-1185">Reference proteome</keyword>
<keyword evidence="2" id="KW-1133">Transmembrane helix</keyword>
<dbReference type="AlphaFoldDB" id="A0A2T0STS3"/>
<dbReference type="EMBL" id="PVTF01000011">
    <property type="protein sequence ID" value="PRY36821.1"/>
    <property type="molecule type" value="Genomic_DNA"/>
</dbReference>
<keyword evidence="2" id="KW-0472">Membrane</keyword>
<name>A0A2T0STS3_9PSEU</name>
<proteinExistence type="predicted"/>
<reference evidence="3 4" key="1">
    <citation type="submission" date="2018-03" db="EMBL/GenBank/DDBJ databases">
        <title>Genomic Encyclopedia of Archaeal and Bacterial Type Strains, Phase II (KMG-II): from individual species to whole genera.</title>
        <authorList>
            <person name="Goeker M."/>
        </authorList>
    </citation>
    <scope>NUCLEOTIDE SEQUENCE [LARGE SCALE GENOMIC DNA]</scope>
    <source>
        <strain evidence="3 4">DSM 44720</strain>
    </source>
</reference>
<evidence type="ECO:0000256" key="2">
    <source>
        <dbReference type="SAM" id="Phobius"/>
    </source>
</evidence>
<sequence>MGGTRSVTSSAGRSGAPAGTVLALVVCVLAALLCVGCVLGVLIGRAEGGPAERPPAGTEMPMTGMHDMSGH</sequence>
<comment type="caution">
    <text evidence="3">The sequence shown here is derived from an EMBL/GenBank/DDBJ whole genome shotgun (WGS) entry which is preliminary data.</text>
</comment>
<protein>
    <submittedName>
        <fullName evidence="3">Uncharacterized protein</fullName>
    </submittedName>
</protein>
<gene>
    <name evidence="3" type="ORF">CLV43_111193</name>
</gene>
<accession>A0A2T0STS3</accession>
<evidence type="ECO:0000256" key="1">
    <source>
        <dbReference type="SAM" id="MobiDB-lite"/>
    </source>
</evidence>
<organism evidence="3 4">
    <name type="scientific">Umezawaea tangerina</name>
    <dbReference type="NCBI Taxonomy" id="84725"/>
    <lineage>
        <taxon>Bacteria</taxon>
        <taxon>Bacillati</taxon>
        <taxon>Actinomycetota</taxon>
        <taxon>Actinomycetes</taxon>
        <taxon>Pseudonocardiales</taxon>
        <taxon>Pseudonocardiaceae</taxon>
        <taxon>Umezawaea</taxon>
    </lineage>
</organism>
<feature type="region of interest" description="Disordered" evidence="1">
    <location>
        <begin position="46"/>
        <end position="71"/>
    </location>
</feature>
<evidence type="ECO:0000313" key="4">
    <source>
        <dbReference type="Proteomes" id="UP000239494"/>
    </source>
</evidence>